<feature type="region of interest" description="Disordered" evidence="1">
    <location>
        <begin position="83"/>
        <end position="104"/>
    </location>
</feature>
<feature type="compositionally biased region" description="Basic and acidic residues" evidence="1">
    <location>
        <begin position="87"/>
        <end position="98"/>
    </location>
</feature>
<name>A0A6M3X4L7_9ZZZZ</name>
<evidence type="ECO:0000313" key="2">
    <source>
        <dbReference type="EMBL" id="QJH92638.1"/>
    </source>
</evidence>
<evidence type="ECO:0000256" key="1">
    <source>
        <dbReference type="SAM" id="MobiDB-lite"/>
    </source>
</evidence>
<reference evidence="2" key="1">
    <citation type="submission" date="2020-03" db="EMBL/GenBank/DDBJ databases">
        <title>The deep terrestrial virosphere.</title>
        <authorList>
            <person name="Holmfeldt K."/>
            <person name="Nilsson E."/>
            <person name="Simone D."/>
            <person name="Lopez-Fernandez M."/>
            <person name="Wu X."/>
            <person name="de Brujin I."/>
            <person name="Lundin D."/>
            <person name="Andersson A."/>
            <person name="Bertilsson S."/>
            <person name="Dopson M."/>
        </authorList>
    </citation>
    <scope>NUCLEOTIDE SEQUENCE</scope>
    <source>
        <strain evidence="2">MM171A02953</strain>
    </source>
</reference>
<accession>A0A6M3X4L7</accession>
<gene>
    <name evidence="2" type="ORF">MM171A02953_0009</name>
</gene>
<protein>
    <submittedName>
        <fullName evidence="2">Uncharacterized protein</fullName>
    </submittedName>
</protein>
<dbReference type="EMBL" id="MT143907">
    <property type="protein sequence ID" value="QJH92638.1"/>
    <property type="molecule type" value="Genomic_DNA"/>
</dbReference>
<organism evidence="2">
    <name type="scientific">viral metagenome</name>
    <dbReference type="NCBI Taxonomy" id="1070528"/>
    <lineage>
        <taxon>unclassified sequences</taxon>
        <taxon>metagenomes</taxon>
        <taxon>organismal metagenomes</taxon>
    </lineage>
</organism>
<proteinExistence type="predicted"/>
<dbReference type="AlphaFoldDB" id="A0A6M3X4L7"/>
<sequence>MRRSQEGWLIPGTAHRYEPHRPEPGDFGVIVTCPKNNTAMLEAKLENVGWSFWNFQRAPKRFEPGDLLYVVHHGEIRHVFETGSFERGPKPPVEDAEGHNPPLRRGGVRAWLNDYWELDEPIPMKGFQGFRYFEPTKEERTE</sequence>